<dbReference type="PANTHER" id="PTHR43737:SF1">
    <property type="entry name" value="DUF1501 DOMAIN-CONTAINING PROTEIN"/>
    <property type="match status" value="1"/>
</dbReference>
<protein>
    <submittedName>
        <fullName evidence="1">DUF1501 domain-containing protein</fullName>
    </submittedName>
</protein>
<reference evidence="1 2" key="1">
    <citation type="submission" date="2018-08" db="EMBL/GenBank/DDBJ databases">
        <title>Chitinophagaceae sp. K23C18032701, a novel bacterium isolated from forest soil.</title>
        <authorList>
            <person name="Wang C."/>
        </authorList>
    </citation>
    <scope>NUCLEOTIDE SEQUENCE [LARGE SCALE GENOMIC DNA]</scope>
    <source>
        <strain evidence="1 2">K23C18032701</strain>
    </source>
</reference>
<dbReference type="Pfam" id="PF07394">
    <property type="entry name" value="DUF1501"/>
    <property type="match status" value="1"/>
</dbReference>
<evidence type="ECO:0000313" key="2">
    <source>
        <dbReference type="Proteomes" id="UP000261284"/>
    </source>
</evidence>
<dbReference type="OrthoDB" id="9779968at2"/>
<evidence type="ECO:0000313" key="1">
    <source>
        <dbReference type="EMBL" id="RFM25873.1"/>
    </source>
</evidence>
<dbReference type="Proteomes" id="UP000261284">
    <property type="component" value="Unassembled WGS sequence"/>
</dbReference>
<dbReference type="RefSeq" id="WP_116849702.1">
    <property type="nucleotide sequence ID" value="NZ_QTJU01000014.1"/>
</dbReference>
<organism evidence="1 2">
    <name type="scientific">Deminuibacter soli</name>
    <dbReference type="NCBI Taxonomy" id="2291815"/>
    <lineage>
        <taxon>Bacteria</taxon>
        <taxon>Pseudomonadati</taxon>
        <taxon>Bacteroidota</taxon>
        <taxon>Chitinophagia</taxon>
        <taxon>Chitinophagales</taxon>
        <taxon>Chitinophagaceae</taxon>
        <taxon>Deminuibacter</taxon>
    </lineage>
</organism>
<name>A0A3E1ND39_9BACT</name>
<dbReference type="PANTHER" id="PTHR43737">
    <property type="entry name" value="BLL7424 PROTEIN"/>
    <property type="match status" value="1"/>
</dbReference>
<accession>A0A3E1ND39</accession>
<dbReference type="EMBL" id="QTJU01000014">
    <property type="protein sequence ID" value="RFM25873.1"/>
    <property type="molecule type" value="Genomic_DNA"/>
</dbReference>
<proteinExistence type="predicted"/>
<keyword evidence="2" id="KW-1185">Reference proteome</keyword>
<dbReference type="InterPro" id="IPR010869">
    <property type="entry name" value="DUF1501"/>
</dbReference>
<gene>
    <name evidence="1" type="ORF">DXN05_23075</name>
</gene>
<sequence length="427" mass="46443">MKRRDFLKNTTAGVVIPYLVNGMQVKAMAGTPLMNAMSRYMNDDRVLVLIQLNGGNDGLNTVVPFDQYAAYQAARTNIAIPQNKVLRLNGTEQTGLHPALSGLQQLYNAGKLGIVQSVGYPKPNFSHFRAADIWMTASDSDKVLNTGWAGRYLDTVFPQFPQQYPSAAMPDPLAIQVGSVVTTALQGPAFSMGLAISNPANFYNLIEGKTDVDVNSRWGEQMDYLETMSLKTDEYAAVIKQAAMKVTKQGDKYPAAGKNSLADQLKIVARMIGGGLKTKIYMVNMGSFDTHAKQTDTMDTTTGSHAQLLTKLSEAITAFMDDLDYLKVGDRVMGMTFSEFGRRIKSNASGGTDHGAAAPMFYFGNQVKAGVAGHSPVLPATASVNDNIDMQHDFRSVYATVLQQWFYLDAADVQRVLGGVHPLLPIV</sequence>
<dbReference type="AlphaFoldDB" id="A0A3E1ND39"/>
<comment type="caution">
    <text evidence="1">The sequence shown here is derived from an EMBL/GenBank/DDBJ whole genome shotgun (WGS) entry which is preliminary data.</text>
</comment>